<organism evidence="3">
    <name type="scientific">Melampsora larici-populina (strain 98AG31 / pathotype 3-4-7)</name>
    <name type="common">Poplar leaf rust fungus</name>
    <dbReference type="NCBI Taxonomy" id="747676"/>
    <lineage>
        <taxon>Eukaryota</taxon>
        <taxon>Fungi</taxon>
        <taxon>Dikarya</taxon>
        <taxon>Basidiomycota</taxon>
        <taxon>Pucciniomycotina</taxon>
        <taxon>Pucciniomycetes</taxon>
        <taxon>Pucciniales</taxon>
        <taxon>Melampsoraceae</taxon>
        <taxon>Melampsora</taxon>
    </lineage>
</organism>
<reference evidence="3" key="1">
    <citation type="journal article" date="2011" name="Proc. Natl. Acad. Sci. U.S.A.">
        <title>Obligate biotrophy features unraveled by the genomic analysis of rust fungi.</title>
        <authorList>
            <person name="Duplessis S."/>
            <person name="Cuomo C.A."/>
            <person name="Lin Y.-C."/>
            <person name="Aerts A."/>
            <person name="Tisserant E."/>
            <person name="Veneault-Fourrey C."/>
            <person name="Joly D.L."/>
            <person name="Hacquard S."/>
            <person name="Amselem J."/>
            <person name="Cantarel B.L."/>
            <person name="Chiu R."/>
            <person name="Coutinho P.M."/>
            <person name="Feau N."/>
            <person name="Field M."/>
            <person name="Frey P."/>
            <person name="Gelhaye E."/>
            <person name="Goldberg J."/>
            <person name="Grabherr M.G."/>
            <person name="Kodira C.D."/>
            <person name="Kohler A."/>
            <person name="Kuees U."/>
            <person name="Lindquist E.A."/>
            <person name="Lucas S.M."/>
            <person name="Mago R."/>
            <person name="Mauceli E."/>
            <person name="Morin E."/>
            <person name="Murat C."/>
            <person name="Pangilinan J.L."/>
            <person name="Park R."/>
            <person name="Pearson M."/>
            <person name="Quesneville H."/>
            <person name="Rouhier N."/>
            <person name="Sakthikumar S."/>
            <person name="Salamov A.A."/>
            <person name="Schmutz J."/>
            <person name="Selles B."/>
            <person name="Shapiro H."/>
            <person name="Tanguay P."/>
            <person name="Tuskan G.A."/>
            <person name="Henrissat B."/>
            <person name="Van de Peer Y."/>
            <person name="Rouze P."/>
            <person name="Ellis J.G."/>
            <person name="Dodds P.N."/>
            <person name="Schein J.E."/>
            <person name="Zhong S."/>
            <person name="Hamelin R.C."/>
            <person name="Grigoriev I.V."/>
            <person name="Szabo L.J."/>
            <person name="Martin F."/>
        </authorList>
    </citation>
    <scope>NUCLEOTIDE SEQUENCE [LARGE SCALE GENOMIC DNA]</scope>
    <source>
        <strain evidence="3">98AG31 / pathotype 3-4-7</strain>
    </source>
</reference>
<dbReference type="EMBL" id="GL883191">
    <property type="protein sequence ID" value="EGF97961.1"/>
    <property type="molecule type" value="Genomic_DNA"/>
</dbReference>
<evidence type="ECO:0000313" key="2">
    <source>
        <dbReference type="EMBL" id="EGF97961.1"/>
    </source>
</evidence>
<dbReference type="AlphaFoldDB" id="F4SBM2"/>
<dbReference type="RefSeq" id="XP_007418780.1">
    <property type="nucleotide sequence ID" value="XM_007418718.1"/>
</dbReference>
<protein>
    <submittedName>
        <fullName evidence="2">Uncharacterized protein</fullName>
    </submittedName>
</protein>
<accession>F4SBM2</accession>
<evidence type="ECO:0000256" key="1">
    <source>
        <dbReference type="SAM" id="MobiDB-lite"/>
    </source>
</evidence>
<sequence length="362" mass="39910">MALCKVLTKPLYSNGRDLETELKLGFGTSNPGSRTIAKPRSKLEKTDPLELTLGPSSELTTVSSETHKSSGALGIQNPDLFKVSTREKESFSTTPDFKMWLNDQVVELPKPMSPPHETHHNDIPYNSLMFEAISSTLPPHQLQAPGSRNTHIDEVPTHSSPRFHGSGSNLVQGFPTRDSSVQALANIAEDQHRSIIGAPAFKSHPRPKSRAQTATKFPGRYRGRSGTTKGKHASGLNPVTHVLYIPQRGEMYDLADIAKKEMQKHDALRKEIGGWSSNSSGLEMDAREDAGVFHVDGCKEHLLIQGLIEVYFGLGQVQSIMILFFDRKVHSLENIQSPSLYAVIPKFQRVFQDSHGLGSLEG</sequence>
<dbReference type="GeneID" id="18925149"/>
<gene>
    <name evidence="2" type="ORF">MELLADRAFT_113947</name>
</gene>
<proteinExistence type="predicted"/>
<name>F4SBM2_MELLP</name>
<dbReference type="VEuPathDB" id="FungiDB:MELLADRAFT_113947"/>
<keyword evidence="3" id="KW-1185">Reference proteome</keyword>
<dbReference type="InParanoid" id="F4SBM2"/>
<dbReference type="HOGENOM" id="CLU_765219_0_0_1"/>
<evidence type="ECO:0000313" key="3">
    <source>
        <dbReference type="Proteomes" id="UP000001072"/>
    </source>
</evidence>
<dbReference type="Proteomes" id="UP000001072">
    <property type="component" value="Unassembled WGS sequence"/>
</dbReference>
<dbReference type="KEGG" id="mlr:MELLADRAFT_113947"/>
<feature type="region of interest" description="Disordered" evidence="1">
    <location>
        <begin position="199"/>
        <end position="233"/>
    </location>
</feature>